<comment type="caution">
    <text evidence="2">The sequence shown here is derived from an EMBL/GenBank/DDBJ whole genome shotgun (WGS) entry which is preliminary data.</text>
</comment>
<evidence type="ECO:0000256" key="1">
    <source>
        <dbReference type="SAM" id="SignalP"/>
    </source>
</evidence>
<sequence>MSPTLRSALCLGVVLATLASGPIGATAARLGAGSSLQGQTAEVSVGDVGYAGYFTRQLKEVCSFDCDKWDGLGVGAGMQRLATCVTAACTAYNSTHNYVLVSMGSCKPGTVSPPPPPPPCGNDTIWAAPRTPGEAPPATNITAYKFTTSAPALVAQSSPIIFTWQPIQKLVPSEVKWGGYFTIPPPTASATTYTTSSPSPLGCAGCAKNDPRRGWDVGSVVLQVTSVNSTYFTASCAMAISNNPNKTVVVDSGHFYSSFAPLTSFAPGLFPTATIATITGIPPGSEGTTVTMSQKVGGTKPSSNPLIYLACHFTVSAC</sequence>
<proteinExistence type="predicted"/>
<dbReference type="EMBL" id="JAEHOE010000068">
    <property type="protein sequence ID" value="KAG2489828.1"/>
    <property type="molecule type" value="Genomic_DNA"/>
</dbReference>
<accession>A0A835XT77</accession>
<name>A0A835XT77_9CHLO</name>
<protein>
    <submittedName>
        <fullName evidence="2">Uncharacterized protein</fullName>
    </submittedName>
</protein>
<dbReference type="Proteomes" id="UP000612055">
    <property type="component" value="Unassembled WGS sequence"/>
</dbReference>
<evidence type="ECO:0000313" key="2">
    <source>
        <dbReference type="EMBL" id="KAG2489828.1"/>
    </source>
</evidence>
<evidence type="ECO:0000313" key="3">
    <source>
        <dbReference type="Proteomes" id="UP000612055"/>
    </source>
</evidence>
<organism evidence="2 3">
    <name type="scientific">Edaphochlamys debaryana</name>
    <dbReference type="NCBI Taxonomy" id="47281"/>
    <lineage>
        <taxon>Eukaryota</taxon>
        <taxon>Viridiplantae</taxon>
        <taxon>Chlorophyta</taxon>
        <taxon>core chlorophytes</taxon>
        <taxon>Chlorophyceae</taxon>
        <taxon>CS clade</taxon>
        <taxon>Chlamydomonadales</taxon>
        <taxon>Chlamydomonadales incertae sedis</taxon>
        <taxon>Edaphochlamys</taxon>
    </lineage>
</organism>
<keyword evidence="1" id="KW-0732">Signal</keyword>
<keyword evidence="3" id="KW-1185">Reference proteome</keyword>
<gene>
    <name evidence="2" type="ORF">HYH03_011631</name>
</gene>
<feature type="signal peptide" evidence="1">
    <location>
        <begin position="1"/>
        <end position="27"/>
    </location>
</feature>
<reference evidence="2" key="1">
    <citation type="journal article" date="2020" name="bioRxiv">
        <title>Comparative genomics of Chlamydomonas.</title>
        <authorList>
            <person name="Craig R.J."/>
            <person name="Hasan A.R."/>
            <person name="Ness R.W."/>
            <person name="Keightley P.D."/>
        </authorList>
    </citation>
    <scope>NUCLEOTIDE SEQUENCE</scope>
    <source>
        <strain evidence="2">CCAP 11/70</strain>
    </source>
</reference>
<dbReference type="AlphaFoldDB" id="A0A835XT77"/>
<feature type="chain" id="PRO_5032281316" evidence="1">
    <location>
        <begin position="28"/>
        <end position="318"/>
    </location>
</feature>